<proteinExistence type="predicted"/>
<dbReference type="EMBL" id="CAKASE010000057">
    <property type="protein sequence ID" value="CAG9566854.1"/>
    <property type="molecule type" value="Genomic_DNA"/>
</dbReference>
<dbReference type="SUPFAM" id="SSF48371">
    <property type="entry name" value="ARM repeat"/>
    <property type="match status" value="2"/>
</dbReference>
<evidence type="ECO:0000313" key="2">
    <source>
        <dbReference type="EMBL" id="CAG9566854.1"/>
    </source>
</evidence>
<dbReference type="GO" id="GO:0006611">
    <property type="term" value="P:protein export from nucleus"/>
    <property type="evidence" value="ECO:0007669"/>
    <property type="project" value="TreeGrafter"/>
</dbReference>
<protein>
    <submittedName>
        <fullName evidence="2">(African queen) hypothetical protein</fullName>
    </submittedName>
</protein>
<organism evidence="2 3">
    <name type="scientific">Danaus chrysippus</name>
    <name type="common">African queen</name>
    <dbReference type="NCBI Taxonomy" id="151541"/>
    <lineage>
        <taxon>Eukaryota</taxon>
        <taxon>Metazoa</taxon>
        <taxon>Ecdysozoa</taxon>
        <taxon>Arthropoda</taxon>
        <taxon>Hexapoda</taxon>
        <taxon>Insecta</taxon>
        <taxon>Pterygota</taxon>
        <taxon>Neoptera</taxon>
        <taxon>Endopterygota</taxon>
        <taxon>Lepidoptera</taxon>
        <taxon>Glossata</taxon>
        <taxon>Ditrysia</taxon>
        <taxon>Papilionoidea</taxon>
        <taxon>Nymphalidae</taxon>
        <taxon>Danainae</taxon>
        <taxon>Danaini</taxon>
        <taxon>Danaina</taxon>
        <taxon>Danaus</taxon>
        <taxon>Anosia</taxon>
    </lineage>
</organism>
<comment type="caution">
    <text evidence="2">The sequence shown here is derived from an EMBL/GenBank/DDBJ whole genome shotgun (WGS) entry which is preliminary data.</text>
</comment>
<dbReference type="AlphaFoldDB" id="A0A8J2QP21"/>
<dbReference type="InterPro" id="IPR013713">
    <property type="entry name" value="XPO2_central"/>
</dbReference>
<feature type="domain" description="Exportin-2 central" evidence="1">
    <location>
        <begin position="20"/>
        <end position="81"/>
    </location>
</feature>
<evidence type="ECO:0000259" key="1">
    <source>
        <dbReference type="Pfam" id="PF08506"/>
    </source>
</evidence>
<accession>A0A8J2QP21</accession>
<dbReference type="GO" id="GO:0005049">
    <property type="term" value="F:nuclear export signal receptor activity"/>
    <property type="evidence" value="ECO:0007669"/>
    <property type="project" value="TreeGrafter"/>
</dbReference>
<dbReference type="Gene3D" id="1.25.10.10">
    <property type="entry name" value="Leucine-rich Repeat Variant"/>
    <property type="match status" value="2"/>
</dbReference>
<dbReference type="InterPro" id="IPR011989">
    <property type="entry name" value="ARM-like"/>
</dbReference>
<dbReference type="PANTHER" id="PTHR10997:SF8">
    <property type="entry name" value="EXPORTIN-2"/>
    <property type="match status" value="1"/>
</dbReference>
<evidence type="ECO:0000313" key="3">
    <source>
        <dbReference type="Proteomes" id="UP000789524"/>
    </source>
</evidence>
<keyword evidence="3" id="KW-1185">Reference proteome</keyword>
<dbReference type="PANTHER" id="PTHR10997">
    <property type="entry name" value="IMPORTIN-7, 8, 11"/>
    <property type="match status" value="1"/>
</dbReference>
<dbReference type="Pfam" id="PF08506">
    <property type="entry name" value="Cse1"/>
    <property type="match status" value="2"/>
</dbReference>
<gene>
    <name evidence="2" type="ORF">DCHRY22_LOCUS7434</name>
</gene>
<dbReference type="GO" id="GO:0005635">
    <property type="term" value="C:nuclear envelope"/>
    <property type="evidence" value="ECO:0007669"/>
    <property type="project" value="TreeGrafter"/>
</dbReference>
<dbReference type="OrthoDB" id="4564at2759"/>
<dbReference type="Proteomes" id="UP000789524">
    <property type="component" value="Unassembled WGS sequence"/>
</dbReference>
<feature type="domain" description="Exportin-2 central" evidence="1">
    <location>
        <begin position="269"/>
        <end position="323"/>
    </location>
</feature>
<name>A0A8J2QP21_9NEOP</name>
<dbReference type="InterPro" id="IPR016024">
    <property type="entry name" value="ARM-type_fold"/>
</dbReference>
<reference evidence="2" key="1">
    <citation type="submission" date="2021-09" db="EMBL/GenBank/DDBJ databases">
        <authorList>
            <person name="Martin H S."/>
        </authorList>
    </citation>
    <scope>NUCLEOTIDE SEQUENCE</scope>
</reference>
<sequence>MKLGVIGAETVTELGGSQSVLRESDIELFEDNPEEYVWRDIEGSDVATRRRAACELLRALATHYDDKMMAIFGQVLEVIREAVSLSVARAQKEITTNERSVGFVREGTRATKSNVKPYSILKAASNWTIIMDTYEKQYKIPEDICASASRPDIFLFSRILKRVVMIELTVPWETNIPKDHTIKVNKYYELTNELTRNRFVVDLYAVEMGVRGITAKSLYNLLKDLGLSRTHINAFLERISKAALVGSFQIWLGRERSLDSGGERITRVKSDIELFEDNPEEYVWRDIEGSDVATRRRAACDLLRALATHYDDKMMAIFGQYVEAQE</sequence>
<dbReference type="GO" id="GO:0005829">
    <property type="term" value="C:cytosol"/>
    <property type="evidence" value="ECO:0007669"/>
    <property type="project" value="TreeGrafter"/>
</dbReference>
<dbReference type="GO" id="GO:0006606">
    <property type="term" value="P:protein import into nucleus"/>
    <property type="evidence" value="ECO:0007669"/>
    <property type="project" value="TreeGrafter"/>
</dbReference>